<organism evidence="2 3">
    <name type="scientific">Phlebiopsis gigantea (strain 11061_1 CR5-6)</name>
    <name type="common">White-rot fungus</name>
    <name type="synonym">Peniophora gigantea</name>
    <dbReference type="NCBI Taxonomy" id="745531"/>
    <lineage>
        <taxon>Eukaryota</taxon>
        <taxon>Fungi</taxon>
        <taxon>Dikarya</taxon>
        <taxon>Basidiomycota</taxon>
        <taxon>Agaricomycotina</taxon>
        <taxon>Agaricomycetes</taxon>
        <taxon>Polyporales</taxon>
        <taxon>Phanerochaetaceae</taxon>
        <taxon>Phlebiopsis</taxon>
    </lineage>
</organism>
<dbReference type="Proteomes" id="UP000053257">
    <property type="component" value="Unassembled WGS sequence"/>
</dbReference>
<gene>
    <name evidence="2" type="ORF">PHLGIDRAFT_387628</name>
</gene>
<dbReference type="EMBL" id="KN840483">
    <property type="protein sequence ID" value="KIP08232.1"/>
    <property type="molecule type" value="Genomic_DNA"/>
</dbReference>
<proteinExistence type="predicted"/>
<protein>
    <recommendedName>
        <fullName evidence="1">FAD/NAD(P)-binding domain-containing protein</fullName>
    </recommendedName>
</protein>
<dbReference type="GO" id="GO:0004174">
    <property type="term" value="F:electron-transferring-flavoprotein dehydrogenase activity"/>
    <property type="evidence" value="ECO:0007669"/>
    <property type="project" value="TreeGrafter"/>
</dbReference>
<sequence length="428" mass="46559">MTVALTRTVAVLGASYGGANVAQALATSLPEGWRVVVIDRNSHMNHLYVFSRYSVVGGHEHKAFIPYKRLFWQRGQAGVQPPKSEDGRHLFLQATVTGIDTHSLTLSKAIPDAGITEPKLSFDYLVYALGSHTPEPIDLWGSVSPGSVKYDGTKTKGIEFLKSAQKKIEEAPSVLVVGGGALGIQYATDIKDAYPDKPVTLLHSRERVLPKFQPSMHEQIVQRMKDLGVDVILGERLDLSSVPTSAPSTTDEHMLRTLSGREIRASLVLLCTGQKPNTDLLRNILPDSIIADGPDKGYLRVNRALQVAAPSANGANEMHTPNPHIFAIGDAADAFGALKAGHNAHHQGSIAAQNILRLIHRGTGPETEPLESYTPAPPGIKVSIGLDRAVFQRGPRVGTMNDQPLDWEAAHMWRVFGYPSMQEIDLYE</sequence>
<dbReference type="SUPFAM" id="SSF51905">
    <property type="entry name" value="FAD/NAD(P)-binding domain"/>
    <property type="match status" value="1"/>
</dbReference>
<accession>A0A0C3S9E8</accession>
<evidence type="ECO:0000259" key="1">
    <source>
        <dbReference type="Pfam" id="PF07992"/>
    </source>
</evidence>
<dbReference type="Gene3D" id="3.50.50.100">
    <property type="match status" value="1"/>
</dbReference>
<dbReference type="InterPro" id="IPR023753">
    <property type="entry name" value="FAD/NAD-binding_dom"/>
</dbReference>
<dbReference type="PANTHER" id="PTHR43735:SF2">
    <property type="entry name" value="FE-REGULATED PROTEIN 8"/>
    <property type="match status" value="1"/>
</dbReference>
<dbReference type="Pfam" id="PF07992">
    <property type="entry name" value="Pyr_redox_2"/>
    <property type="match status" value="1"/>
</dbReference>
<dbReference type="PANTHER" id="PTHR43735">
    <property type="entry name" value="APOPTOSIS-INDUCING FACTOR 1"/>
    <property type="match status" value="1"/>
</dbReference>
<feature type="domain" description="FAD/NAD(P)-binding" evidence="1">
    <location>
        <begin position="8"/>
        <end position="348"/>
    </location>
</feature>
<dbReference type="OrthoDB" id="202203at2759"/>
<dbReference type="HOGENOM" id="CLU_019845_0_1_1"/>
<dbReference type="GO" id="GO:0050660">
    <property type="term" value="F:flavin adenine dinucleotide binding"/>
    <property type="evidence" value="ECO:0007669"/>
    <property type="project" value="TreeGrafter"/>
</dbReference>
<dbReference type="STRING" id="745531.A0A0C3S9E8"/>
<reference evidence="2 3" key="1">
    <citation type="journal article" date="2014" name="PLoS Genet.">
        <title>Analysis of the Phlebiopsis gigantea genome, transcriptome and secretome provides insight into its pioneer colonization strategies of wood.</title>
        <authorList>
            <person name="Hori C."/>
            <person name="Ishida T."/>
            <person name="Igarashi K."/>
            <person name="Samejima M."/>
            <person name="Suzuki H."/>
            <person name="Master E."/>
            <person name="Ferreira P."/>
            <person name="Ruiz-Duenas F.J."/>
            <person name="Held B."/>
            <person name="Canessa P."/>
            <person name="Larrondo L.F."/>
            <person name="Schmoll M."/>
            <person name="Druzhinina I.S."/>
            <person name="Kubicek C.P."/>
            <person name="Gaskell J.A."/>
            <person name="Kersten P."/>
            <person name="St John F."/>
            <person name="Glasner J."/>
            <person name="Sabat G."/>
            <person name="Splinter BonDurant S."/>
            <person name="Syed K."/>
            <person name="Yadav J."/>
            <person name="Mgbeahuruike A.C."/>
            <person name="Kovalchuk A."/>
            <person name="Asiegbu F.O."/>
            <person name="Lackner G."/>
            <person name="Hoffmeister D."/>
            <person name="Rencoret J."/>
            <person name="Gutierrez A."/>
            <person name="Sun H."/>
            <person name="Lindquist E."/>
            <person name="Barry K."/>
            <person name="Riley R."/>
            <person name="Grigoriev I.V."/>
            <person name="Henrissat B."/>
            <person name="Kues U."/>
            <person name="Berka R.M."/>
            <person name="Martinez A.T."/>
            <person name="Covert S.F."/>
            <person name="Blanchette R.A."/>
            <person name="Cullen D."/>
        </authorList>
    </citation>
    <scope>NUCLEOTIDE SEQUENCE [LARGE SCALE GENOMIC DNA]</scope>
    <source>
        <strain evidence="2 3">11061_1 CR5-6</strain>
    </source>
</reference>
<keyword evidence="3" id="KW-1185">Reference proteome</keyword>
<dbReference type="PRINTS" id="PR00368">
    <property type="entry name" value="FADPNR"/>
</dbReference>
<dbReference type="AlphaFoldDB" id="A0A0C3S9E8"/>
<dbReference type="GO" id="GO:0005737">
    <property type="term" value="C:cytoplasm"/>
    <property type="evidence" value="ECO:0007669"/>
    <property type="project" value="TreeGrafter"/>
</dbReference>
<evidence type="ECO:0000313" key="3">
    <source>
        <dbReference type="Proteomes" id="UP000053257"/>
    </source>
</evidence>
<evidence type="ECO:0000313" key="2">
    <source>
        <dbReference type="EMBL" id="KIP08232.1"/>
    </source>
</evidence>
<name>A0A0C3S9E8_PHLG1</name>
<dbReference type="InterPro" id="IPR036188">
    <property type="entry name" value="FAD/NAD-bd_sf"/>
</dbReference>